<accession>A0A0K2SIH7</accession>
<dbReference type="FunFam" id="3.40.50.720:FF:000084">
    <property type="entry name" value="Short-chain dehydrogenase reductase"/>
    <property type="match status" value="1"/>
</dbReference>
<evidence type="ECO:0000313" key="4">
    <source>
        <dbReference type="Proteomes" id="UP000065807"/>
    </source>
</evidence>
<dbReference type="PRINTS" id="PR00081">
    <property type="entry name" value="GDHRDH"/>
</dbReference>
<dbReference type="Proteomes" id="UP000065807">
    <property type="component" value="Chromosome"/>
</dbReference>
<dbReference type="InterPro" id="IPR036291">
    <property type="entry name" value="NAD(P)-bd_dom_sf"/>
</dbReference>
<gene>
    <name evidence="3" type="ORF">LIP_0782</name>
</gene>
<dbReference type="STRING" id="1555112.LIP_0782"/>
<sequence length="252" mass="26109">MDLDLKGKVVMVTGASRGLGLAIARALAEEGARLAIGARGAEALEHAAEELRGLGAEVFARPVDITDGSQARAFYAEACEALGAPQVLVLNAGGTPPASDEVDALQGSFALNATANLRLARMAAPAMEAQGGGSMLFIASIWGREAGGRLAYNAAKAAEISLAKALARELAPRGIRVNCLAPGSILFPGGSWDRRQQADPEGIARFVEQEIPSGRFGRPEEVAWAAAFLVSPRASWVRGACLTVDGGQSRAF</sequence>
<dbReference type="GO" id="GO:0016616">
    <property type="term" value="F:oxidoreductase activity, acting on the CH-OH group of donors, NAD or NADP as acceptor"/>
    <property type="evidence" value="ECO:0007669"/>
    <property type="project" value="TreeGrafter"/>
</dbReference>
<keyword evidence="2" id="KW-0560">Oxidoreductase</keyword>
<dbReference type="InterPro" id="IPR002347">
    <property type="entry name" value="SDR_fam"/>
</dbReference>
<comment type="similarity">
    <text evidence="1">Belongs to the short-chain dehydrogenases/reductases (SDR) family.</text>
</comment>
<dbReference type="Gene3D" id="3.40.50.720">
    <property type="entry name" value="NAD(P)-binding Rossmann-like Domain"/>
    <property type="match status" value="1"/>
</dbReference>
<dbReference type="CDD" id="cd05233">
    <property type="entry name" value="SDR_c"/>
    <property type="match status" value="1"/>
</dbReference>
<dbReference type="PANTHER" id="PTHR42760">
    <property type="entry name" value="SHORT-CHAIN DEHYDROGENASES/REDUCTASES FAMILY MEMBER"/>
    <property type="match status" value="1"/>
</dbReference>
<reference evidence="4" key="1">
    <citation type="submission" date="2015-07" db="EMBL/GenBank/DDBJ databases">
        <title>Complete genome sequence and phylogenetic analysis of Limnochorda pilosa.</title>
        <authorList>
            <person name="Watanabe M."/>
            <person name="Kojima H."/>
            <person name="Fukui M."/>
        </authorList>
    </citation>
    <scope>NUCLEOTIDE SEQUENCE [LARGE SCALE GENOMIC DNA]</scope>
    <source>
        <strain evidence="4">HC45</strain>
    </source>
</reference>
<evidence type="ECO:0000313" key="3">
    <source>
        <dbReference type="EMBL" id="BAS26639.1"/>
    </source>
</evidence>
<dbReference type="Pfam" id="PF13561">
    <property type="entry name" value="adh_short_C2"/>
    <property type="match status" value="1"/>
</dbReference>
<dbReference type="PRINTS" id="PR00080">
    <property type="entry name" value="SDRFAMILY"/>
</dbReference>
<organism evidence="3 4">
    <name type="scientific">Limnochorda pilosa</name>
    <dbReference type="NCBI Taxonomy" id="1555112"/>
    <lineage>
        <taxon>Bacteria</taxon>
        <taxon>Bacillati</taxon>
        <taxon>Bacillota</taxon>
        <taxon>Limnochordia</taxon>
        <taxon>Limnochordales</taxon>
        <taxon>Limnochordaceae</taxon>
        <taxon>Limnochorda</taxon>
    </lineage>
</organism>
<keyword evidence="4" id="KW-1185">Reference proteome</keyword>
<name>A0A0K2SIH7_LIMPI</name>
<dbReference type="KEGG" id="lpil:LIP_0782"/>
<dbReference type="AlphaFoldDB" id="A0A0K2SIH7"/>
<reference evidence="4" key="2">
    <citation type="journal article" date="2016" name="Int. J. Syst. Evol. Microbiol.">
        <title>Complete genome sequence and cell structure of Limnochorda pilosa, a Gram-negative spore-former within the phylum Firmicutes.</title>
        <authorList>
            <person name="Watanabe M."/>
            <person name="Kojima H."/>
            <person name="Fukui M."/>
        </authorList>
    </citation>
    <scope>NUCLEOTIDE SEQUENCE [LARGE SCALE GENOMIC DNA]</scope>
    <source>
        <strain evidence="4">HC45</strain>
    </source>
</reference>
<dbReference type="EMBL" id="AP014924">
    <property type="protein sequence ID" value="BAS26639.1"/>
    <property type="molecule type" value="Genomic_DNA"/>
</dbReference>
<dbReference type="PATRIC" id="fig|1555112.3.peg.813"/>
<evidence type="ECO:0000256" key="2">
    <source>
        <dbReference type="ARBA" id="ARBA00023002"/>
    </source>
</evidence>
<dbReference type="PANTHER" id="PTHR42760:SF133">
    <property type="entry name" value="3-OXOACYL-[ACYL-CARRIER-PROTEIN] REDUCTASE"/>
    <property type="match status" value="1"/>
</dbReference>
<protein>
    <submittedName>
        <fullName evidence="3">Short-chain dehydrogenase</fullName>
    </submittedName>
</protein>
<dbReference type="OrthoDB" id="9803333at2"/>
<dbReference type="GO" id="GO:0008206">
    <property type="term" value="P:bile acid metabolic process"/>
    <property type="evidence" value="ECO:0007669"/>
    <property type="project" value="UniProtKB-ARBA"/>
</dbReference>
<evidence type="ECO:0000256" key="1">
    <source>
        <dbReference type="ARBA" id="ARBA00006484"/>
    </source>
</evidence>
<dbReference type="RefSeq" id="WP_068134492.1">
    <property type="nucleotide sequence ID" value="NZ_AP014924.1"/>
</dbReference>
<dbReference type="SUPFAM" id="SSF51735">
    <property type="entry name" value="NAD(P)-binding Rossmann-fold domains"/>
    <property type="match status" value="1"/>
</dbReference>
<proteinExistence type="inferred from homology"/>